<dbReference type="InterPro" id="IPR006311">
    <property type="entry name" value="TAT_signal"/>
</dbReference>
<dbReference type="InterPro" id="IPR017853">
    <property type="entry name" value="GH"/>
</dbReference>
<comment type="caution">
    <text evidence="14">The sequence shown here is derived from an EMBL/GenBank/DDBJ whole genome shotgun (WGS) entry which is preliminary data.</text>
</comment>
<dbReference type="Pfam" id="PF00331">
    <property type="entry name" value="Glyco_hydro_10"/>
    <property type="match status" value="1"/>
</dbReference>
<comment type="similarity">
    <text evidence="2 9">Belongs to the glycosyl hydrolase 10 (cellulase F) family.</text>
</comment>
<keyword evidence="8 9" id="KW-0624">Polysaccharide degradation</keyword>
<dbReference type="InterPro" id="IPR012291">
    <property type="entry name" value="CBM2_carb-bd_dom_sf"/>
</dbReference>
<dbReference type="SMART" id="SM00637">
    <property type="entry name" value="CBD_II"/>
    <property type="match status" value="1"/>
</dbReference>
<dbReference type="EC" id="3.2.1.8" evidence="9"/>
<dbReference type="SMART" id="SM00633">
    <property type="entry name" value="Glyco_10"/>
    <property type="match status" value="1"/>
</dbReference>
<evidence type="ECO:0000259" key="12">
    <source>
        <dbReference type="PROSITE" id="PS51173"/>
    </source>
</evidence>
<dbReference type="SUPFAM" id="SSF51445">
    <property type="entry name" value="(Trans)glycosidases"/>
    <property type="match status" value="1"/>
</dbReference>
<dbReference type="PROSITE" id="PS51760">
    <property type="entry name" value="GH10_2"/>
    <property type="match status" value="1"/>
</dbReference>
<dbReference type="InterPro" id="IPR044846">
    <property type="entry name" value="GH10"/>
</dbReference>
<dbReference type="PROSITE" id="PS51173">
    <property type="entry name" value="CBM2"/>
    <property type="match status" value="1"/>
</dbReference>
<dbReference type="PANTHER" id="PTHR31490">
    <property type="entry name" value="GLYCOSYL HYDROLASE"/>
    <property type="match status" value="1"/>
</dbReference>
<dbReference type="Pfam" id="PF00553">
    <property type="entry name" value="CBM_2"/>
    <property type="match status" value="1"/>
</dbReference>
<keyword evidence="7 9" id="KW-0326">Glycosidase</keyword>
<evidence type="ECO:0000313" key="15">
    <source>
        <dbReference type="Proteomes" id="UP001597365"/>
    </source>
</evidence>
<keyword evidence="6 9" id="KW-0119">Carbohydrate metabolism</keyword>
<dbReference type="EMBL" id="JBHUFU010000012">
    <property type="protein sequence ID" value="MFD1831908.1"/>
    <property type="molecule type" value="Genomic_DNA"/>
</dbReference>
<evidence type="ECO:0000256" key="7">
    <source>
        <dbReference type="ARBA" id="ARBA00023295"/>
    </source>
</evidence>
<name>A0ABW4PNS8_9ACTN</name>
<feature type="chain" id="PRO_5046558550" description="Beta-xylanase" evidence="11">
    <location>
        <begin position="46"/>
        <end position="473"/>
    </location>
</feature>
<organism evidence="14 15">
    <name type="scientific">Streptomyces desertarenae</name>
    <dbReference type="NCBI Taxonomy" id="2666184"/>
    <lineage>
        <taxon>Bacteria</taxon>
        <taxon>Bacillati</taxon>
        <taxon>Actinomycetota</taxon>
        <taxon>Actinomycetes</taxon>
        <taxon>Kitasatosporales</taxon>
        <taxon>Streptomycetaceae</taxon>
        <taxon>Streptomyces</taxon>
    </lineage>
</organism>
<protein>
    <recommendedName>
        <fullName evidence="9">Beta-xylanase</fullName>
        <ecNumber evidence="9">3.2.1.8</ecNumber>
    </recommendedName>
</protein>
<evidence type="ECO:0000256" key="10">
    <source>
        <dbReference type="SAM" id="MobiDB-lite"/>
    </source>
</evidence>
<evidence type="ECO:0000256" key="3">
    <source>
        <dbReference type="ARBA" id="ARBA00022651"/>
    </source>
</evidence>
<dbReference type="InterPro" id="IPR008965">
    <property type="entry name" value="CBM2/CBM3_carb-bd_dom_sf"/>
</dbReference>
<proteinExistence type="inferred from homology"/>
<dbReference type="PRINTS" id="PR00134">
    <property type="entry name" value="GLHYDRLASE10"/>
</dbReference>
<keyword evidence="15" id="KW-1185">Reference proteome</keyword>
<evidence type="ECO:0000256" key="5">
    <source>
        <dbReference type="ARBA" id="ARBA00022801"/>
    </source>
</evidence>
<dbReference type="Gene3D" id="3.20.20.80">
    <property type="entry name" value="Glycosidases"/>
    <property type="match status" value="1"/>
</dbReference>
<evidence type="ECO:0000256" key="4">
    <source>
        <dbReference type="ARBA" id="ARBA00022729"/>
    </source>
</evidence>
<dbReference type="PANTHER" id="PTHR31490:SF88">
    <property type="entry name" value="BETA-XYLANASE"/>
    <property type="match status" value="1"/>
</dbReference>
<accession>A0ABW4PNS8</accession>
<sequence>MTDHSPHGRRRSRALPGFRRAAVLGAGLAVAAAGTLTALSGTASAASTLHAAAAEKGRYFGTAIAAGRMGESDYMATLNREFGSLTAENEMKWDALEPSRNSFTFATADRIADHARSRGMALRGHTLVWHSQLPGWVAGLSAGDLRSAMNNHINRVMGHYKGRVHSWDVVNEAFADGSSGARRSESPFQQKLGNGYIEEAFRTARAADPAAKLCYNDYNTDNWNHAKTQAVYAMVKDFKARGVPIDCVGFQAHFNSGNPVPANYHTTLQNFADLGVDVQLTELDIAGSGTSQAEQYRGVVQACLAVSRCTGITVWGVTDKYSWRSSDTPLLFDGSYRKKPAYDAVLAALGGTGDGGTTTGGTTGGTGGTGGGGTASCTVTYEQTDRWGDRFNGRVTVRAGDSPLGGWSTTVTVTPPQKISATWNGSPTWDSSGNVMTMRSNGTLQAGASTSFGFTVMANGNWSAPRIGPCTAS</sequence>
<evidence type="ECO:0000256" key="2">
    <source>
        <dbReference type="ARBA" id="ARBA00007495"/>
    </source>
</evidence>
<keyword evidence="5 9" id="KW-0378">Hydrolase</keyword>
<keyword evidence="3" id="KW-0858">Xylan degradation</keyword>
<gene>
    <name evidence="14" type="ORF">ACFSJS_19985</name>
</gene>
<reference evidence="15" key="1">
    <citation type="journal article" date="2019" name="Int. J. Syst. Evol. Microbiol.">
        <title>The Global Catalogue of Microorganisms (GCM) 10K type strain sequencing project: providing services to taxonomists for standard genome sequencing and annotation.</title>
        <authorList>
            <consortium name="The Broad Institute Genomics Platform"/>
            <consortium name="The Broad Institute Genome Sequencing Center for Infectious Disease"/>
            <person name="Wu L."/>
            <person name="Ma J."/>
        </authorList>
    </citation>
    <scope>NUCLEOTIDE SEQUENCE [LARGE SCALE GENOMIC DNA]</scope>
    <source>
        <strain evidence="15">CGMCC 4.7455</strain>
    </source>
</reference>
<evidence type="ECO:0000256" key="8">
    <source>
        <dbReference type="ARBA" id="ARBA00023326"/>
    </source>
</evidence>
<dbReference type="SUPFAM" id="SSF49384">
    <property type="entry name" value="Carbohydrate-binding domain"/>
    <property type="match status" value="1"/>
</dbReference>
<feature type="signal peptide" evidence="11">
    <location>
        <begin position="1"/>
        <end position="45"/>
    </location>
</feature>
<dbReference type="RefSeq" id="WP_380902296.1">
    <property type="nucleotide sequence ID" value="NZ_JBHUFU010000012.1"/>
</dbReference>
<dbReference type="PROSITE" id="PS51318">
    <property type="entry name" value="TAT"/>
    <property type="match status" value="1"/>
</dbReference>
<feature type="region of interest" description="Disordered" evidence="10">
    <location>
        <begin position="353"/>
        <end position="373"/>
    </location>
</feature>
<feature type="domain" description="GH10" evidence="13">
    <location>
        <begin position="43"/>
        <end position="348"/>
    </location>
</feature>
<dbReference type="InterPro" id="IPR001000">
    <property type="entry name" value="GH10_dom"/>
</dbReference>
<evidence type="ECO:0000313" key="14">
    <source>
        <dbReference type="EMBL" id="MFD1831908.1"/>
    </source>
</evidence>
<feature type="domain" description="CBM2" evidence="12">
    <location>
        <begin position="370"/>
        <end position="473"/>
    </location>
</feature>
<dbReference type="InterPro" id="IPR001919">
    <property type="entry name" value="CBD2"/>
</dbReference>
<keyword evidence="4 11" id="KW-0732">Signal</keyword>
<evidence type="ECO:0000256" key="6">
    <source>
        <dbReference type="ARBA" id="ARBA00023277"/>
    </source>
</evidence>
<evidence type="ECO:0000256" key="1">
    <source>
        <dbReference type="ARBA" id="ARBA00000681"/>
    </source>
</evidence>
<dbReference type="Proteomes" id="UP001597365">
    <property type="component" value="Unassembled WGS sequence"/>
</dbReference>
<evidence type="ECO:0000256" key="9">
    <source>
        <dbReference type="RuleBase" id="RU361174"/>
    </source>
</evidence>
<dbReference type="Gene3D" id="2.60.40.290">
    <property type="match status" value="1"/>
</dbReference>
<evidence type="ECO:0000256" key="11">
    <source>
        <dbReference type="SAM" id="SignalP"/>
    </source>
</evidence>
<comment type="catalytic activity">
    <reaction evidence="1 9">
        <text>Endohydrolysis of (1-&gt;4)-beta-D-xylosidic linkages in xylans.</text>
        <dbReference type="EC" id="3.2.1.8"/>
    </reaction>
</comment>
<evidence type="ECO:0000259" key="13">
    <source>
        <dbReference type="PROSITE" id="PS51760"/>
    </source>
</evidence>